<name>A0A1X0NUQ5_9TRYP</name>
<dbReference type="EMBL" id="NBCO01000020">
    <property type="protein sequence ID" value="ORC87840.1"/>
    <property type="molecule type" value="Genomic_DNA"/>
</dbReference>
<dbReference type="AlphaFoldDB" id="A0A1X0NUQ5"/>
<comment type="caution">
    <text evidence="2">The sequence shown here is derived from an EMBL/GenBank/DDBJ whole genome shotgun (WGS) entry which is preliminary data.</text>
</comment>
<evidence type="ECO:0000256" key="1">
    <source>
        <dbReference type="SAM" id="MobiDB-lite"/>
    </source>
</evidence>
<reference evidence="2 3" key="1">
    <citation type="submission" date="2017-03" db="EMBL/GenBank/DDBJ databases">
        <title>An alternative strategy for trypanosome survival in the mammalian bloodstream revealed through genome and transcriptome analysis of the ubiquitous bovine parasite Trypanosoma (Megatrypanum) theileri.</title>
        <authorList>
            <person name="Kelly S."/>
            <person name="Ivens A."/>
            <person name="Mott A."/>
            <person name="O'Neill E."/>
            <person name="Emms D."/>
            <person name="Macleod O."/>
            <person name="Voorheis P."/>
            <person name="Matthews J."/>
            <person name="Matthews K."/>
            <person name="Carrington M."/>
        </authorList>
    </citation>
    <scope>NUCLEOTIDE SEQUENCE [LARGE SCALE GENOMIC DNA]</scope>
    <source>
        <strain evidence="2">Edinburgh</strain>
    </source>
</reference>
<keyword evidence="3" id="KW-1185">Reference proteome</keyword>
<dbReference type="GeneID" id="39986714"/>
<feature type="region of interest" description="Disordered" evidence="1">
    <location>
        <begin position="51"/>
        <end position="71"/>
    </location>
</feature>
<evidence type="ECO:0000313" key="2">
    <source>
        <dbReference type="EMBL" id="ORC87840.1"/>
    </source>
</evidence>
<sequence>MSHVKKKKKKRDTYRFEVIGERSECMQLTSSESLFKSAKFRHGVLDNTDEIIHTDATSRENNENKKSHNGDNAQSLFIPIGEVIAAVSSKELQPPALKRYEWRTYPKVPYYAVIQGLQLSINIAGPSEEIDNDLNSVTLLNSLPALQALLQDVAIKHGCIFYLSSLKASCNTLLYPFHPITGNATTSLPTNNPTTIAELDYGLYLQALHDSFRRFTELRDECCRASSSLSPLSSDLCTHHILLVRIIDHPRLKDVIALLAVENSRLCLCLTASSKVTQLYFTQRAQDIGIELEWIQGSALLSEPLILSITDVNPVFALWDIFVNLPLHTTLYETNGNTAAWVLSNSTADQFLKHVNVTILSSLPFLGSTSHTPVLRLSEVGQIGTGGKRLLWSLVGAPRVVLPHFLAGIVSALV</sequence>
<feature type="compositionally biased region" description="Basic and acidic residues" evidence="1">
    <location>
        <begin position="51"/>
        <end position="69"/>
    </location>
</feature>
<proteinExistence type="predicted"/>
<dbReference type="OrthoDB" id="264693at2759"/>
<dbReference type="RefSeq" id="XP_028881906.1">
    <property type="nucleotide sequence ID" value="XM_029026934.1"/>
</dbReference>
<dbReference type="Proteomes" id="UP000192257">
    <property type="component" value="Unassembled WGS sequence"/>
</dbReference>
<dbReference type="VEuPathDB" id="TriTrypDB:TM35_000202490"/>
<accession>A0A1X0NUQ5</accession>
<protein>
    <submittedName>
        <fullName evidence="2">Uncharacterized protein</fullName>
    </submittedName>
</protein>
<organism evidence="2 3">
    <name type="scientific">Trypanosoma theileri</name>
    <dbReference type="NCBI Taxonomy" id="67003"/>
    <lineage>
        <taxon>Eukaryota</taxon>
        <taxon>Discoba</taxon>
        <taxon>Euglenozoa</taxon>
        <taxon>Kinetoplastea</taxon>
        <taxon>Metakinetoplastina</taxon>
        <taxon>Trypanosomatida</taxon>
        <taxon>Trypanosomatidae</taxon>
        <taxon>Trypanosoma</taxon>
    </lineage>
</organism>
<evidence type="ECO:0000313" key="3">
    <source>
        <dbReference type="Proteomes" id="UP000192257"/>
    </source>
</evidence>
<gene>
    <name evidence="2" type="ORF">TM35_000202490</name>
</gene>